<dbReference type="SFLD" id="SFLDS00003">
    <property type="entry name" value="Haloacid_Dehalogenase"/>
    <property type="match status" value="1"/>
</dbReference>
<dbReference type="GeneID" id="93712882"/>
<dbReference type="InterPro" id="IPR006439">
    <property type="entry name" value="HAD-SF_hydro_IA"/>
</dbReference>
<dbReference type="PANTHER" id="PTHR47478">
    <property type="match status" value="1"/>
</dbReference>
<evidence type="ECO:0000313" key="2">
    <source>
        <dbReference type="Proteomes" id="UP000182762"/>
    </source>
</evidence>
<comment type="caution">
    <text evidence="1">The sequence shown here is derived from an EMBL/GenBank/DDBJ whole genome shotgun (WGS) entry which is preliminary data.</text>
</comment>
<dbReference type="RefSeq" id="WP_061802694.1">
    <property type="nucleotide sequence ID" value="NZ_FOXX01000015.1"/>
</dbReference>
<dbReference type="SUPFAM" id="SSF56784">
    <property type="entry name" value="HAD-like"/>
    <property type="match status" value="1"/>
</dbReference>
<gene>
    <name evidence="1" type="ORF">SAMN02745910_04341</name>
</gene>
<dbReference type="NCBIfam" id="TIGR01549">
    <property type="entry name" value="HAD-SF-IA-v1"/>
    <property type="match status" value="1"/>
</dbReference>
<name>A0A1I6BWA5_9BACI</name>
<organism evidence="1 2">
    <name type="scientific">Priestia endophytica DSM 13796</name>
    <dbReference type="NCBI Taxonomy" id="1121089"/>
    <lineage>
        <taxon>Bacteria</taxon>
        <taxon>Bacillati</taxon>
        <taxon>Bacillota</taxon>
        <taxon>Bacilli</taxon>
        <taxon>Bacillales</taxon>
        <taxon>Bacillaceae</taxon>
        <taxon>Priestia</taxon>
    </lineage>
</organism>
<dbReference type="Proteomes" id="UP000182762">
    <property type="component" value="Unassembled WGS sequence"/>
</dbReference>
<dbReference type="InterPro" id="IPR023214">
    <property type="entry name" value="HAD_sf"/>
</dbReference>
<proteinExistence type="predicted"/>
<reference evidence="1 2" key="1">
    <citation type="submission" date="2016-10" db="EMBL/GenBank/DDBJ databases">
        <authorList>
            <person name="Varghese N."/>
            <person name="Submissions S."/>
        </authorList>
    </citation>
    <scope>NUCLEOTIDE SEQUENCE [LARGE SCALE GENOMIC DNA]</scope>
    <source>
        <strain evidence="1 2">DSM 13796</strain>
    </source>
</reference>
<dbReference type="EMBL" id="FOXX01000015">
    <property type="protein sequence ID" value="SFQ85228.1"/>
    <property type="molecule type" value="Genomic_DNA"/>
</dbReference>
<dbReference type="SFLD" id="SFLDG01135">
    <property type="entry name" value="C1.5.6:_HAD__Beta-PGM__Phospha"/>
    <property type="match status" value="1"/>
</dbReference>
<dbReference type="CDD" id="cd04305">
    <property type="entry name" value="HAD_Neu5Ac-Pase_like"/>
    <property type="match status" value="1"/>
</dbReference>
<accession>A0A1I6BWA5</accession>
<protein>
    <submittedName>
        <fullName evidence="1">2-haloacid dehalogenase</fullName>
    </submittedName>
</protein>
<evidence type="ECO:0000313" key="1">
    <source>
        <dbReference type="EMBL" id="SFQ85228.1"/>
    </source>
</evidence>
<dbReference type="InterPro" id="IPR036412">
    <property type="entry name" value="HAD-like_sf"/>
</dbReference>
<dbReference type="Pfam" id="PF13419">
    <property type="entry name" value="HAD_2"/>
    <property type="match status" value="1"/>
</dbReference>
<dbReference type="SFLD" id="SFLDG01129">
    <property type="entry name" value="C1.5:_HAD__Beta-PGM__Phosphata"/>
    <property type="match status" value="1"/>
</dbReference>
<dbReference type="Gene3D" id="1.10.150.240">
    <property type="entry name" value="Putative phosphatase, domain 2"/>
    <property type="match status" value="1"/>
</dbReference>
<dbReference type="InterPro" id="IPR052550">
    <property type="entry name" value="Pyrimidine_5'-ntase_YjjG"/>
</dbReference>
<dbReference type="InterPro" id="IPR041492">
    <property type="entry name" value="HAD_2"/>
</dbReference>
<dbReference type="PANTHER" id="PTHR47478:SF1">
    <property type="entry name" value="PYRIMIDINE 5'-NUCLEOTIDASE YJJG"/>
    <property type="match status" value="1"/>
</dbReference>
<sequence>MKAYKTLLFDVDETLLDFKAAEKQALSLLFKEQGFPLTEDVKVRYKEINDRLWQAYESGELARDEVVNTRFSLLLKEYGKEADGARLQESYKSYLEQGHDLIDGAFSLIEKLSNYYDLYVVTNGISSTQYKRLKDSKLYPFFKDIFVSEDTGFQKPMKEYFNYVFKRIQGHNLAQTLIIGDSLSADIKGGLAAGIDTCWFNRDGKHNKGIVPTYEIAKLDELYNLLLTSPSVR</sequence>
<dbReference type="NCBIfam" id="TIGR02254">
    <property type="entry name" value="YjjG_YfnB"/>
    <property type="match status" value="1"/>
</dbReference>
<dbReference type="InterPro" id="IPR023198">
    <property type="entry name" value="PGP-like_dom2"/>
</dbReference>
<keyword evidence="2" id="KW-1185">Reference proteome</keyword>
<dbReference type="Gene3D" id="3.40.50.1000">
    <property type="entry name" value="HAD superfamily/HAD-like"/>
    <property type="match status" value="1"/>
</dbReference>
<dbReference type="InterPro" id="IPR011951">
    <property type="entry name" value="HAD-SF_hydro_IA_YjjG/PynA"/>
</dbReference>